<keyword evidence="2" id="KW-1185">Reference proteome</keyword>
<gene>
    <name evidence="1" type="ORF">ANCDUO_12387</name>
</gene>
<sequence length="77" mass="8562">MDRDGLLQTDWKAANGIEPGIIKKIQKPISNFACMENINAFVDAAKKRRRQNANANIFDYLVRQLANCVGGSLVKVV</sequence>
<reference evidence="1 2" key="1">
    <citation type="submission" date="2013-12" db="EMBL/GenBank/DDBJ databases">
        <title>Draft genome of the parsitic nematode Ancylostoma duodenale.</title>
        <authorList>
            <person name="Mitreva M."/>
        </authorList>
    </citation>
    <scope>NUCLEOTIDE SEQUENCE [LARGE SCALE GENOMIC DNA]</scope>
    <source>
        <strain evidence="1 2">Zhejiang</strain>
    </source>
</reference>
<dbReference type="InterPro" id="IPR036872">
    <property type="entry name" value="CH_dom_sf"/>
</dbReference>
<dbReference type="Proteomes" id="UP000054047">
    <property type="component" value="Unassembled WGS sequence"/>
</dbReference>
<organism evidence="1 2">
    <name type="scientific">Ancylostoma duodenale</name>
    <dbReference type="NCBI Taxonomy" id="51022"/>
    <lineage>
        <taxon>Eukaryota</taxon>
        <taxon>Metazoa</taxon>
        <taxon>Ecdysozoa</taxon>
        <taxon>Nematoda</taxon>
        <taxon>Chromadorea</taxon>
        <taxon>Rhabditida</taxon>
        <taxon>Rhabditina</taxon>
        <taxon>Rhabditomorpha</taxon>
        <taxon>Strongyloidea</taxon>
        <taxon>Ancylostomatidae</taxon>
        <taxon>Ancylostomatinae</taxon>
        <taxon>Ancylostoma</taxon>
    </lineage>
</organism>
<accession>A0A0C2GEW2</accession>
<dbReference type="SUPFAM" id="SSF47576">
    <property type="entry name" value="Calponin-homology domain, CH-domain"/>
    <property type="match status" value="1"/>
</dbReference>
<protein>
    <submittedName>
        <fullName evidence="1">Uncharacterized protein</fullName>
    </submittedName>
</protein>
<dbReference type="Gene3D" id="1.10.418.10">
    <property type="entry name" value="Calponin-like domain"/>
    <property type="match status" value="1"/>
</dbReference>
<evidence type="ECO:0000313" key="2">
    <source>
        <dbReference type="Proteomes" id="UP000054047"/>
    </source>
</evidence>
<dbReference type="EMBL" id="KN734412">
    <property type="protein sequence ID" value="KIH57419.1"/>
    <property type="molecule type" value="Genomic_DNA"/>
</dbReference>
<dbReference type="OrthoDB" id="21595at2759"/>
<dbReference type="AlphaFoldDB" id="A0A0C2GEW2"/>
<name>A0A0C2GEW2_9BILA</name>
<evidence type="ECO:0000313" key="1">
    <source>
        <dbReference type="EMBL" id="KIH57419.1"/>
    </source>
</evidence>
<proteinExistence type="predicted"/>